<dbReference type="PANTHER" id="PTHR46781:SF2">
    <property type="entry name" value="ALPHA 1,4-GLYCOSYLTRANSFERASE FAMILY PROTEIN"/>
    <property type="match status" value="1"/>
</dbReference>
<sequence length="506" mass="57502">MMIKTKYFSSSISVSFASVFLFSALFAACCFTFLYLQPLQQDNGSDDRIHDIRLVNSPPSSNRRTKMDEKLAISPAPMLKVEDLVNPRSPEDEDGGGGLVEELIVKSNDPNLTKMEVENVNSTADPTKMVEDGNQGLTDHKQAVNSDAPKEADGHGEDVESTPASDKDLFTPPFNVSVGERIAWFKERVPRMKVFESTKRTRVFDQRIKEFFKGCKVRFFMTWISPSRLFGKREMFSLESVFKAHPKGCVVIVSKSMDSKRGRDLLKPLVEQGYKVLPVAPDLSLLFSDTRAGPWLEGLKAGQFDPGMIPITQNLSNLLRIVLLHKYGGIYLDADVLVLKDLSGLKNCVGIQTVDERARIWTSLNNAVMIFDQKHPLLLKLIEEFTTHFDGNAWGHNGPYMVSRVVMKVAFNDPAYDFNIMSPTAFYPVDWFRIPKYFRRPKNANETQWTYDEDYQLKQRSYAIHLWNHVSSRLRIEEQSLIGRIISDHCIICKDIYDINPTSTSS</sequence>
<feature type="compositionally biased region" description="Basic and acidic residues" evidence="1">
    <location>
        <begin position="138"/>
        <end position="158"/>
    </location>
</feature>
<feature type="domain" description="Alpha 1,4-glycosyltransferase" evidence="2">
    <location>
        <begin position="371"/>
        <end position="494"/>
    </location>
</feature>
<dbReference type="AlphaFoldDB" id="A0A9Q1L1R1"/>
<keyword evidence="4" id="KW-1185">Reference proteome</keyword>
<name>A0A9Q1L1R1_9CARY</name>
<dbReference type="PROSITE" id="PS51257">
    <property type="entry name" value="PROKAR_LIPOPROTEIN"/>
    <property type="match status" value="1"/>
</dbReference>
<dbReference type="PANTHER" id="PTHR46781">
    <property type="entry name" value="ALPHA 1,4-GLYCOSYLTRANSFERASE FAMILY PROTEIN"/>
    <property type="match status" value="1"/>
</dbReference>
<dbReference type="SUPFAM" id="SSF53448">
    <property type="entry name" value="Nucleotide-diphospho-sugar transferases"/>
    <property type="match status" value="1"/>
</dbReference>
<dbReference type="InterPro" id="IPR007652">
    <property type="entry name" value="A1-4-GlycosylTfrase_dom"/>
</dbReference>
<dbReference type="Pfam" id="PF04488">
    <property type="entry name" value="Gly_transf_sug"/>
    <property type="match status" value="1"/>
</dbReference>
<dbReference type="Gene3D" id="3.90.550.20">
    <property type="match status" value="1"/>
</dbReference>
<protein>
    <recommendedName>
        <fullName evidence="2">Alpha 1,4-glycosyltransferase domain-containing protein</fullName>
    </recommendedName>
</protein>
<evidence type="ECO:0000259" key="2">
    <source>
        <dbReference type="Pfam" id="PF04572"/>
    </source>
</evidence>
<dbReference type="InterPro" id="IPR044789">
    <property type="entry name" value="Put_A1-4-GlycosylTfrase_plant"/>
</dbReference>
<dbReference type="EMBL" id="JAKOGI010000002">
    <property type="protein sequence ID" value="KAJ8452904.1"/>
    <property type="molecule type" value="Genomic_DNA"/>
</dbReference>
<organism evidence="3 4">
    <name type="scientific">Carnegiea gigantea</name>
    <dbReference type="NCBI Taxonomy" id="171969"/>
    <lineage>
        <taxon>Eukaryota</taxon>
        <taxon>Viridiplantae</taxon>
        <taxon>Streptophyta</taxon>
        <taxon>Embryophyta</taxon>
        <taxon>Tracheophyta</taxon>
        <taxon>Spermatophyta</taxon>
        <taxon>Magnoliopsida</taxon>
        <taxon>eudicotyledons</taxon>
        <taxon>Gunneridae</taxon>
        <taxon>Pentapetalae</taxon>
        <taxon>Caryophyllales</taxon>
        <taxon>Cactineae</taxon>
        <taxon>Cactaceae</taxon>
        <taxon>Cactoideae</taxon>
        <taxon>Echinocereeae</taxon>
        <taxon>Carnegiea</taxon>
    </lineage>
</organism>
<dbReference type="InterPro" id="IPR007577">
    <property type="entry name" value="GlycoTrfase_DXD_sugar-bd_CS"/>
</dbReference>
<evidence type="ECO:0000313" key="3">
    <source>
        <dbReference type="EMBL" id="KAJ8452904.1"/>
    </source>
</evidence>
<dbReference type="Proteomes" id="UP001153076">
    <property type="component" value="Unassembled WGS sequence"/>
</dbReference>
<gene>
    <name evidence="3" type="ORF">Cgig2_014667</name>
</gene>
<comment type="caution">
    <text evidence="3">The sequence shown here is derived from an EMBL/GenBank/DDBJ whole genome shotgun (WGS) entry which is preliminary data.</text>
</comment>
<accession>A0A9Q1L1R1</accession>
<dbReference type="InterPro" id="IPR029044">
    <property type="entry name" value="Nucleotide-diphossugar_trans"/>
</dbReference>
<evidence type="ECO:0000256" key="1">
    <source>
        <dbReference type="SAM" id="MobiDB-lite"/>
    </source>
</evidence>
<feature type="region of interest" description="Disordered" evidence="1">
    <location>
        <begin position="121"/>
        <end position="167"/>
    </location>
</feature>
<evidence type="ECO:0000313" key="4">
    <source>
        <dbReference type="Proteomes" id="UP001153076"/>
    </source>
</evidence>
<proteinExistence type="predicted"/>
<dbReference type="OrthoDB" id="409543at2759"/>
<reference evidence="3" key="1">
    <citation type="submission" date="2022-04" db="EMBL/GenBank/DDBJ databases">
        <title>Carnegiea gigantea Genome sequencing and assembly v2.</title>
        <authorList>
            <person name="Copetti D."/>
            <person name="Sanderson M.J."/>
            <person name="Burquez A."/>
            <person name="Wojciechowski M.F."/>
        </authorList>
    </citation>
    <scope>NUCLEOTIDE SEQUENCE</scope>
    <source>
        <strain evidence="3">SGP5-SGP5p</strain>
        <tissue evidence="3">Aerial part</tissue>
    </source>
</reference>
<dbReference type="Pfam" id="PF04572">
    <property type="entry name" value="Gb3_synth"/>
    <property type="match status" value="1"/>
</dbReference>